<dbReference type="Pfam" id="PF06224">
    <property type="entry name" value="AlkZ-like"/>
    <property type="match status" value="1"/>
</dbReference>
<keyword evidence="2" id="KW-1185">Reference proteome</keyword>
<dbReference type="RefSeq" id="WP_109795290.1">
    <property type="nucleotide sequence ID" value="NZ_PHIG01000063.1"/>
</dbReference>
<dbReference type="InterPro" id="IPR009351">
    <property type="entry name" value="AlkZ-like"/>
</dbReference>
<dbReference type="PANTHER" id="PTHR30528:SF0">
    <property type="entry name" value="CYTOPLASMIC PROTEIN"/>
    <property type="match status" value="1"/>
</dbReference>
<dbReference type="OrthoDB" id="9787207at2"/>
<dbReference type="EMBL" id="PHIG01000063">
    <property type="protein sequence ID" value="PJK27577.1"/>
    <property type="molecule type" value="Genomic_DNA"/>
</dbReference>
<protein>
    <recommendedName>
        <fullName evidence="3">Winged helix-turn-helix domain-containing protein</fullName>
    </recommendedName>
</protein>
<proteinExistence type="predicted"/>
<dbReference type="Proteomes" id="UP000229498">
    <property type="component" value="Unassembled WGS sequence"/>
</dbReference>
<name>A0A2M9FVV1_9PROT</name>
<evidence type="ECO:0008006" key="3">
    <source>
        <dbReference type="Google" id="ProtNLM"/>
    </source>
</evidence>
<dbReference type="AlphaFoldDB" id="A0A2M9FVV1"/>
<gene>
    <name evidence="1" type="ORF">CVT23_21955</name>
</gene>
<dbReference type="PANTHER" id="PTHR30528">
    <property type="entry name" value="CYTOPLASMIC PROTEIN"/>
    <property type="match status" value="1"/>
</dbReference>
<evidence type="ECO:0000313" key="2">
    <source>
        <dbReference type="Proteomes" id="UP000229498"/>
    </source>
</evidence>
<organism evidence="1 2">
    <name type="scientific">Minwuia thermotolerans</name>
    <dbReference type="NCBI Taxonomy" id="2056226"/>
    <lineage>
        <taxon>Bacteria</taxon>
        <taxon>Pseudomonadati</taxon>
        <taxon>Pseudomonadota</taxon>
        <taxon>Alphaproteobacteria</taxon>
        <taxon>Minwuiales</taxon>
        <taxon>Minwuiaceae</taxon>
        <taxon>Minwuia</taxon>
    </lineage>
</organism>
<sequence>MEGNETKPSVSAALARRVLLQRQGLADAPGRKIYAGGVRELIERMGFVQVDSINTVERAHHMILFARNQTYRPDLLQRLLERERDLFENWTHDAAVIPTRFYPLWRRKFARDRDRLVERWRTWRREGFEERLDDVLAHVERNGPVMARDMTTERRPGGAWWDWHPSKTALEYLWRTGDLAICHRRGFQNAYDLSERVIPAEHRADAPDHDTWVDWLCRGALERLGVATPGELAQFWGLASVEEAKTWASGPAGRGFPRVLVGAVDGSRPREALAEPAVLDTHADDIALPPRLRMLSPFDPVLRDRKRALRLFGFDYRIEVFVPAANRRYGYYVFPMLEGDRLVGRIDMKREDGALAVRRIWWEPGVRVSSGRRQRLEAELDRVRRFIGADRIVFAPGSGGPD</sequence>
<accession>A0A2M9FVV1</accession>
<evidence type="ECO:0000313" key="1">
    <source>
        <dbReference type="EMBL" id="PJK27577.1"/>
    </source>
</evidence>
<reference evidence="1 2" key="1">
    <citation type="submission" date="2017-11" db="EMBL/GenBank/DDBJ databases">
        <title>Draft genome sequence of Rhizobiales bacterium SY3-13.</title>
        <authorList>
            <person name="Sun C."/>
        </authorList>
    </citation>
    <scope>NUCLEOTIDE SEQUENCE [LARGE SCALE GENOMIC DNA]</scope>
    <source>
        <strain evidence="1 2">SY3-13</strain>
    </source>
</reference>
<comment type="caution">
    <text evidence="1">The sequence shown here is derived from an EMBL/GenBank/DDBJ whole genome shotgun (WGS) entry which is preliminary data.</text>
</comment>